<feature type="transmembrane region" description="Helical" evidence="6">
    <location>
        <begin position="151"/>
        <end position="175"/>
    </location>
</feature>
<keyword evidence="5 6" id="KW-0472">Membrane</keyword>
<dbReference type="InterPro" id="IPR000620">
    <property type="entry name" value="EamA_dom"/>
</dbReference>
<evidence type="ECO:0000256" key="6">
    <source>
        <dbReference type="SAM" id="Phobius"/>
    </source>
</evidence>
<organism evidence="8 9">
    <name type="scientific">Niveispirillum lacus</name>
    <dbReference type="NCBI Taxonomy" id="1981099"/>
    <lineage>
        <taxon>Bacteria</taxon>
        <taxon>Pseudomonadati</taxon>
        <taxon>Pseudomonadota</taxon>
        <taxon>Alphaproteobacteria</taxon>
        <taxon>Rhodospirillales</taxon>
        <taxon>Azospirillaceae</taxon>
        <taxon>Niveispirillum</taxon>
    </lineage>
</organism>
<feature type="transmembrane region" description="Helical" evidence="6">
    <location>
        <begin position="30"/>
        <end position="51"/>
    </location>
</feature>
<name>A0A255Z9Z3_9PROT</name>
<feature type="domain" description="EamA" evidence="7">
    <location>
        <begin position="33"/>
        <end position="164"/>
    </location>
</feature>
<gene>
    <name evidence="8" type="ORF">CHU95_00525</name>
</gene>
<dbReference type="SUPFAM" id="SSF103481">
    <property type="entry name" value="Multidrug resistance efflux transporter EmrE"/>
    <property type="match status" value="2"/>
</dbReference>
<feature type="transmembrane region" description="Helical" evidence="6">
    <location>
        <begin position="269"/>
        <end position="289"/>
    </location>
</feature>
<dbReference type="AlphaFoldDB" id="A0A255Z9Z3"/>
<dbReference type="Proteomes" id="UP000216998">
    <property type="component" value="Unassembled WGS sequence"/>
</dbReference>
<feature type="transmembrane region" description="Helical" evidence="6">
    <location>
        <begin position="101"/>
        <end position="119"/>
    </location>
</feature>
<keyword evidence="4 6" id="KW-1133">Transmembrane helix</keyword>
<dbReference type="InterPro" id="IPR037185">
    <property type="entry name" value="EmrE-like"/>
</dbReference>
<keyword evidence="3 6" id="KW-0812">Transmembrane</keyword>
<keyword evidence="9" id="KW-1185">Reference proteome</keyword>
<dbReference type="OrthoDB" id="9812899at2"/>
<dbReference type="PANTHER" id="PTHR22911">
    <property type="entry name" value="ACYL-MALONYL CONDENSING ENZYME-RELATED"/>
    <property type="match status" value="1"/>
</dbReference>
<evidence type="ECO:0000256" key="4">
    <source>
        <dbReference type="ARBA" id="ARBA00022989"/>
    </source>
</evidence>
<evidence type="ECO:0000256" key="5">
    <source>
        <dbReference type="ARBA" id="ARBA00023136"/>
    </source>
</evidence>
<evidence type="ECO:0000256" key="1">
    <source>
        <dbReference type="ARBA" id="ARBA00004141"/>
    </source>
</evidence>
<reference evidence="8 9" key="1">
    <citation type="submission" date="2017-07" db="EMBL/GenBank/DDBJ databases">
        <title>Niveispirillum cyanobacteriorum sp. nov., isolated from cyanobacterial aggregates in a eutrophic lake.</title>
        <authorList>
            <person name="Cai H."/>
        </authorList>
    </citation>
    <scope>NUCLEOTIDE SEQUENCE [LARGE SCALE GENOMIC DNA]</scope>
    <source>
        <strain evidence="9">TH1-14</strain>
    </source>
</reference>
<feature type="transmembrane region" description="Helical" evidence="6">
    <location>
        <begin position="181"/>
        <end position="201"/>
    </location>
</feature>
<evidence type="ECO:0000313" key="8">
    <source>
        <dbReference type="EMBL" id="OYQ37685.1"/>
    </source>
</evidence>
<comment type="subcellular location">
    <subcellularLocation>
        <location evidence="1">Membrane</location>
        <topology evidence="1">Multi-pass membrane protein</topology>
    </subcellularLocation>
</comment>
<evidence type="ECO:0000313" key="9">
    <source>
        <dbReference type="Proteomes" id="UP000216998"/>
    </source>
</evidence>
<dbReference type="Pfam" id="PF00892">
    <property type="entry name" value="EamA"/>
    <property type="match status" value="2"/>
</dbReference>
<feature type="transmembrane region" description="Helical" evidence="6">
    <location>
        <begin position="125"/>
        <end position="142"/>
    </location>
</feature>
<comment type="caution">
    <text evidence="8">The sequence shown here is derived from an EMBL/GenBank/DDBJ whole genome shotgun (WGS) entry which is preliminary data.</text>
</comment>
<evidence type="ECO:0000256" key="2">
    <source>
        <dbReference type="ARBA" id="ARBA00009853"/>
    </source>
</evidence>
<protein>
    <recommendedName>
        <fullName evidence="7">EamA domain-containing protein</fullName>
    </recommendedName>
</protein>
<evidence type="ECO:0000256" key="3">
    <source>
        <dbReference type="ARBA" id="ARBA00022692"/>
    </source>
</evidence>
<evidence type="ECO:0000259" key="7">
    <source>
        <dbReference type="Pfam" id="PF00892"/>
    </source>
</evidence>
<accession>A0A255Z9Z3</accession>
<feature type="transmembrane region" description="Helical" evidence="6">
    <location>
        <begin position="213"/>
        <end position="229"/>
    </location>
</feature>
<feature type="domain" description="EamA" evidence="7">
    <location>
        <begin position="182"/>
        <end position="310"/>
    </location>
</feature>
<proteinExistence type="inferred from homology"/>
<feature type="transmembrane region" description="Helical" evidence="6">
    <location>
        <begin position="63"/>
        <end position="80"/>
    </location>
</feature>
<dbReference type="GO" id="GO:0016020">
    <property type="term" value="C:membrane"/>
    <property type="evidence" value="ECO:0007669"/>
    <property type="project" value="UniProtKB-SubCell"/>
</dbReference>
<comment type="similarity">
    <text evidence="2">Belongs to the drug/metabolite transporter (DMT) superfamily. 10 TMS drug/metabolite exporter (DME) (TC 2.A.7.3) family.</text>
</comment>
<feature type="transmembrane region" description="Helical" evidence="6">
    <location>
        <begin position="295"/>
        <end position="313"/>
    </location>
</feature>
<sequence length="333" mass="35514">MCLREGAGMNCLPRTPNLFFMLRLATLPPVARAILAMIAAVTLFSAMNASIKWLGGRYPVSQIIFFRALFAMVILLPLIWRAGGLLSLRTQRPWGHLGRSVIGVVSMTCGFTAITYLPLANASALAFTAPLWTTLLGVLVLGEKVRWRRTVALVVGFSGVLIMVRPDAALLHGIMTGGTQAIGSLFGLASSFLAACAMISVRRLSSTEPSTTIVFYFMLTGIIVAGIAMSREFVMPTAQDAALLVLLGTVGGLAQVLLTTAYRNAPVAVIAPFDYTAMLWATGYGFLIWGEVPHPAVALGALIVIASGVYITVRETRLGVTNPVKAQTITKNV</sequence>
<dbReference type="EMBL" id="NOXU01000011">
    <property type="protein sequence ID" value="OYQ37685.1"/>
    <property type="molecule type" value="Genomic_DNA"/>
</dbReference>
<feature type="transmembrane region" description="Helical" evidence="6">
    <location>
        <begin position="241"/>
        <end position="262"/>
    </location>
</feature>
<dbReference type="PANTHER" id="PTHR22911:SF6">
    <property type="entry name" value="SOLUTE CARRIER FAMILY 35 MEMBER G1"/>
    <property type="match status" value="1"/>
</dbReference>